<protein>
    <submittedName>
        <fullName evidence="1">Uncharacterized protein</fullName>
    </submittedName>
</protein>
<evidence type="ECO:0000313" key="2">
    <source>
        <dbReference type="Proteomes" id="UP001341259"/>
    </source>
</evidence>
<dbReference type="Proteomes" id="UP001341259">
    <property type="component" value="Chromosome"/>
</dbReference>
<accession>A0ABZ1NLA6</accession>
<organism evidence="1 2">
    <name type="scientific">Streptomyces violaceus</name>
    <name type="common">Streptomyces venezuelae</name>
    <dbReference type="NCBI Taxonomy" id="1936"/>
    <lineage>
        <taxon>Bacteria</taxon>
        <taxon>Bacillati</taxon>
        <taxon>Actinomycetota</taxon>
        <taxon>Actinomycetes</taxon>
        <taxon>Kitasatosporales</taxon>
        <taxon>Streptomycetaceae</taxon>
        <taxon>Streptomyces</taxon>
    </lineage>
</organism>
<dbReference type="EMBL" id="CP107906">
    <property type="protein sequence ID" value="WUG92405.1"/>
    <property type="molecule type" value="Genomic_DNA"/>
</dbReference>
<dbReference type="RefSeq" id="WP_328336828.1">
    <property type="nucleotide sequence ID" value="NZ_CP107906.1"/>
</dbReference>
<name>A0ABZ1NLA6_STRVL</name>
<sequence>MTAPAPEAAVDLAALPPSVVVPGIAGWLGRANYERSIDTGLTESFEDFCERISKKEGP</sequence>
<gene>
    <name evidence="1" type="ORF">OHB29_04820</name>
</gene>
<proteinExistence type="predicted"/>
<evidence type="ECO:0000313" key="1">
    <source>
        <dbReference type="EMBL" id="WUG92405.1"/>
    </source>
</evidence>
<reference evidence="1 2" key="1">
    <citation type="submission" date="2022-10" db="EMBL/GenBank/DDBJ databases">
        <title>The complete genomes of actinobacterial strains from the NBC collection.</title>
        <authorList>
            <person name="Joergensen T.S."/>
            <person name="Alvarez Arevalo M."/>
            <person name="Sterndorff E.B."/>
            <person name="Faurdal D."/>
            <person name="Vuksanovic O."/>
            <person name="Mourched A.-S."/>
            <person name="Charusanti P."/>
            <person name="Shaw S."/>
            <person name="Blin K."/>
            <person name="Weber T."/>
        </authorList>
    </citation>
    <scope>NUCLEOTIDE SEQUENCE [LARGE SCALE GENOMIC DNA]</scope>
    <source>
        <strain evidence="1 2">NBC_00456</strain>
    </source>
</reference>
<keyword evidence="2" id="KW-1185">Reference proteome</keyword>